<keyword evidence="1" id="KW-0812">Transmembrane</keyword>
<evidence type="ECO:0000256" key="1">
    <source>
        <dbReference type="SAM" id="Phobius"/>
    </source>
</evidence>
<name>A0ABV8I371_9ACTN</name>
<sequence>FYAVPMVPFMVLAVTLAAGLVIGPATAPPNRRALGAAAAGTFTLLALANLWWLYPVLTAEDIPYADWYARMLTRRWYEP</sequence>
<reference evidence="3" key="1">
    <citation type="journal article" date="2019" name="Int. J. Syst. Evol. Microbiol.">
        <title>The Global Catalogue of Microorganisms (GCM) 10K type strain sequencing project: providing services to taxonomists for standard genome sequencing and annotation.</title>
        <authorList>
            <consortium name="The Broad Institute Genomics Platform"/>
            <consortium name="The Broad Institute Genome Sequencing Center for Infectious Disease"/>
            <person name="Wu L."/>
            <person name="Ma J."/>
        </authorList>
    </citation>
    <scope>NUCLEOTIDE SEQUENCE [LARGE SCALE GENOMIC DNA]</scope>
    <source>
        <strain evidence="3">TBRC 4489</strain>
    </source>
</reference>
<keyword evidence="1" id="KW-1133">Transmembrane helix</keyword>
<comment type="caution">
    <text evidence="2">The sequence shown here is derived from an EMBL/GenBank/DDBJ whole genome shotgun (WGS) entry which is preliminary data.</text>
</comment>
<dbReference type="EMBL" id="JBHSBM010000012">
    <property type="protein sequence ID" value="MFC4058489.1"/>
    <property type="molecule type" value="Genomic_DNA"/>
</dbReference>
<feature type="non-terminal residue" evidence="2">
    <location>
        <position position="1"/>
    </location>
</feature>
<gene>
    <name evidence="2" type="ORF">ACFOWE_09300</name>
</gene>
<dbReference type="Proteomes" id="UP001595850">
    <property type="component" value="Unassembled WGS sequence"/>
</dbReference>
<evidence type="ECO:0000313" key="3">
    <source>
        <dbReference type="Proteomes" id="UP001595850"/>
    </source>
</evidence>
<protein>
    <submittedName>
        <fullName evidence="2">Phospholipid carrier-dependent glycosyltransferase</fullName>
    </submittedName>
</protein>
<feature type="transmembrane region" description="Helical" evidence="1">
    <location>
        <begin position="34"/>
        <end position="54"/>
    </location>
</feature>
<organism evidence="2 3">
    <name type="scientific">Planomonospora corallina</name>
    <dbReference type="NCBI Taxonomy" id="1806052"/>
    <lineage>
        <taxon>Bacteria</taxon>
        <taxon>Bacillati</taxon>
        <taxon>Actinomycetota</taxon>
        <taxon>Actinomycetes</taxon>
        <taxon>Streptosporangiales</taxon>
        <taxon>Streptosporangiaceae</taxon>
        <taxon>Planomonospora</taxon>
    </lineage>
</organism>
<accession>A0ABV8I371</accession>
<feature type="transmembrane region" description="Helical" evidence="1">
    <location>
        <begin position="6"/>
        <end position="27"/>
    </location>
</feature>
<proteinExistence type="predicted"/>
<keyword evidence="1" id="KW-0472">Membrane</keyword>
<keyword evidence="3" id="KW-1185">Reference proteome</keyword>
<evidence type="ECO:0000313" key="2">
    <source>
        <dbReference type="EMBL" id="MFC4058489.1"/>
    </source>
</evidence>